<evidence type="ECO:0000259" key="5">
    <source>
        <dbReference type="Pfam" id="PF01494"/>
    </source>
</evidence>
<feature type="domain" description="FAD-binding" evidence="5">
    <location>
        <begin position="6"/>
        <end position="167"/>
    </location>
</feature>
<evidence type="ECO:0000313" key="7">
    <source>
        <dbReference type="Proteomes" id="UP001194696"/>
    </source>
</evidence>
<dbReference type="InterPro" id="IPR002938">
    <property type="entry name" value="FAD-bd"/>
</dbReference>
<evidence type="ECO:0000256" key="4">
    <source>
        <dbReference type="ARBA" id="ARBA00023002"/>
    </source>
</evidence>
<dbReference type="InterPro" id="IPR050562">
    <property type="entry name" value="FAD_mOase_fung"/>
</dbReference>
<keyword evidence="3" id="KW-0274">FAD</keyword>
<evidence type="ECO:0000256" key="1">
    <source>
        <dbReference type="ARBA" id="ARBA00007992"/>
    </source>
</evidence>
<dbReference type="PANTHER" id="PTHR47356">
    <property type="entry name" value="FAD-DEPENDENT MONOOXYGENASE ASQG-RELATED"/>
    <property type="match status" value="1"/>
</dbReference>
<proteinExistence type="inferred from homology"/>
<dbReference type="EMBL" id="JAAAIM010000430">
    <property type="protein sequence ID" value="KAG0288169.1"/>
    <property type="molecule type" value="Genomic_DNA"/>
</dbReference>
<keyword evidence="2" id="KW-0285">Flavoprotein</keyword>
<comment type="similarity">
    <text evidence="1">Belongs to the paxM FAD-dependent monooxygenase family.</text>
</comment>
<name>A0ABQ7JZH8_9FUNG</name>
<dbReference type="PANTHER" id="PTHR47356:SF2">
    <property type="entry name" value="FAD-BINDING DOMAIN-CONTAINING PROTEIN-RELATED"/>
    <property type="match status" value="1"/>
</dbReference>
<dbReference type="InterPro" id="IPR036188">
    <property type="entry name" value="FAD/NAD-bd_sf"/>
</dbReference>
<keyword evidence="7" id="KW-1185">Reference proteome</keyword>
<reference evidence="6 7" key="1">
    <citation type="journal article" date="2020" name="Fungal Divers.">
        <title>Resolving the Mortierellaceae phylogeny through synthesis of multi-gene phylogenetics and phylogenomics.</title>
        <authorList>
            <person name="Vandepol N."/>
            <person name="Liber J."/>
            <person name="Desiro A."/>
            <person name="Na H."/>
            <person name="Kennedy M."/>
            <person name="Barry K."/>
            <person name="Grigoriev I.V."/>
            <person name="Miller A.N."/>
            <person name="O'Donnell K."/>
            <person name="Stajich J.E."/>
            <person name="Bonito G."/>
        </authorList>
    </citation>
    <scope>NUCLEOTIDE SEQUENCE [LARGE SCALE GENOMIC DNA]</scope>
    <source>
        <strain evidence="6 7">AD045</strain>
    </source>
</reference>
<gene>
    <name evidence="6" type="ORF">BGZ96_008038</name>
</gene>
<evidence type="ECO:0000313" key="6">
    <source>
        <dbReference type="EMBL" id="KAG0288169.1"/>
    </source>
</evidence>
<organism evidence="6 7">
    <name type="scientific">Linnemannia gamsii</name>
    <dbReference type="NCBI Taxonomy" id="64522"/>
    <lineage>
        <taxon>Eukaryota</taxon>
        <taxon>Fungi</taxon>
        <taxon>Fungi incertae sedis</taxon>
        <taxon>Mucoromycota</taxon>
        <taxon>Mortierellomycotina</taxon>
        <taxon>Mortierellomycetes</taxon>
        <taxon>Mortierellales</taxon>
        <taxon>Mortierellaceae</taxon>
        <taxon>Linnemannia</taxon>
    </lineage>
</organism>
<comment type="caution">
    <text evidence="6">The sequence shown here is derived from an EMBL/GenBank/DDBJ whole genome shotgun (WGS) entry which is preliminary data.</text>
</comment>
<dbReference type="Proteomes" id="UP001194696">
    <property type="component" value="Unassembled WGS sequence"/>
</dbReference>
<dbReference type="SUPFAM" id="SSF51905">
    <property type="entry name" value="FAD/NAD(P)-binding domain"/>
    <property type="match status" value="1"/>
</dbReference>
<dbReference type="Gene3D" id="3.50.50.60">
    <property type="entry name" value="FAD/NAD(P)-binding domain"/>
    <property type="match status" value="1"/>
</dbReference>
<protein>
    <recommendedName>
        <fullName evidence="5">FAD-binding domain-containing protein</fullName>
    </recommendedName>
</protein>
<dbReference type="Pfam" id="PF01494">
    <property type="entry name" value="FAD_binding_3"/>
    <property type="match status" value="2"/>
</dbReference>
<feature type="domain" description="FAD-binding" evidence="5">
    <location>
        <begin position="285"/>
        <end position="369"/>
    </location>
</feature>
<evidence type="ECO:0000256" key="2">
    <source>
        <dbReference type="ARBA" id="ARBA00022630"/>
    </source>
</evidence>
<accession>A0ABQ7JZH8</accession>
<dbReference type="PRINTS" id="PR00420">
    <property type="entry name" value="RNGMNOXGNASE"/>
</dbReference>
<sequence>MEANPRVLIVGAGIGGLFLANLLQHAGIDFEIFERSAQVKPLGSAMVAGPNILPVFSQLGLLKHMEKISKPLKCLNVYNGSLDKLGTVEANTKERAGYYSLVFARKNLYALLLSQIPPHKIHLSKKILSMQELEDGVAIHCSDKSRYVGDILVGADGAYSGVRQSLYRQLAAAKLLPKEDEEDLSMSYTCLVGTTESLDPEVYPYLGEDFAHFEIVLAKNSSESVACFTIPDNKICWLYTVQLSASSPDERFSNSEWGPEATQAMCDKIRHIKAPFGRTMGDLIDVTPKDSMSKVMLEEKLFQTWYHGRTVLIGDACHKMLPSAGQGAINAMQDATILANCINDIKHLDRDSISAHLKDYQDQRYQFAKIQFETSKRFAVIMGGQTWSEALIRKVVLAYMPKSLNRRRQDKTCAYQPQANFLKLAPEQGEIETLPQIPSKRYSFNADSNATV</sequence>
<evidence type="ECO:0000256" key="3">
    <source>
        <dbReference type="ARBA" id="ARBA00022827"/>
    </source>
</evidence>
<keyword evidence="4" id="KW-0560">Oxidoreductase</keyword>